<gene>
    <name evidence="1" type="ORF">ACFSUC_16825</name>
</gene>
<dbReference type="InterPro" id="IPR020256">
    <property type="entry name" value="Spore_coat_CotJA"/>
</dbReference>
<evidence type="ECO:0000313" key="2">
    <source>
        <dbReference type="Proteomes" id="UP001597497"/>
    </source>
</evidence>
<sequence length="83" mass="9765">MNTYRKKYVPFSSPLDPCKPLPYVTYETPPQLYLGFQPPRLAQYTPRDALRKGTLWKALYAPYTNPYQAYPEMKREANEDESV</sequence>
<name>A0ABW5RFG5_9BACL</name>
<comment type="caution">
    <text evidence="1">The sequence shown here is derived from an EMBL/GenBank/DDBJ whole genome shotgun (WGS) entry which is preliminary data.</text>
</comment>
<dbReference type="RefSeq" id="WP_379930801.1">
    <property type="nucleotide sequence ID" value="NZ_JBHUMM010000043.1"/>
</dbReference>
<evidence type="ECO:0000313" key="1">
    <source>
        <dbReference type="EMBL" id="MFD2673239.1"/>
    </source>
</evidence>
<dbReference type="EMBL" id="JBHUMM010000043">
    <property type="protein sequence ID" value="MFD2673239.1"/>
    <property type="molecule type" value="Genomic_DNA"/>
</dbReference>
<dbReference type="Proteomes" id="UP001597497">
    <property type="component" value="Unassembled WGS sequence"/>
</dbReference>
<organism evidence="1 2">
    <name type="scientific">Marinicrinis sediminis</name>
    <dbReference type="NCBI Taxonomy" id="1652465"/>
    <lineage>
        <taxon>Bacteria</taxon>
        <taxon>Bacillati</taxon>
        <taxon>Bacillota</taxon>
        <taxon>Bacilli</taxon>
        <taxon>Bacillales</taxon>
        <taxon>Paenibacillaceae</taxon>
    </lineage>
</organism>
<protein>
    <submittedName>
        <fullName evidence="1">Spore coat associated protein CotJA</fullName>
    </submittedName>
</protein>
<reference evidence="2" key="1">
    <citation type="journal article" date="2019" name="Int. J. Syst. Evol. Microbiol.">
        <title>The Global Catalogue of Microorganisms (GCM) 10K type strain sequencing project: providing services to taxonomists for standard genome sequencing and annotation.</title>
        <authorList>
            <consortium name="The Broad Institute Genomics Platform"/>
            <consortium name="The Broad Institute Genome Sequencing Center for Infectious Disease"/>
            <person name="Wu L."/>
            <person name="Ma J."/>
        </authorList>
    </citation>
    <scope>NUCLEOTIDE SEQUENCE [LARGE SCALE GENOMIC DNA]</scope>
    <source>
        <strain evidence="2">KCTC 33676</strain>
    </source>
</reference>
<proteinExistence type="predicted"/>
<accession>A0ABW5RFG5</accession>
<dbReference type="Pfam" id="PF11007">
    <property type="entry name" value="CotJA"/>
    <property type="match status" value="1"/>
</dbReference>
<keyword evidence="2" id="KW-1185">Reference proteome</keyword>